<feature type="binding site" evidence="3">
    <location>
        <position position="240"/>
    </location>
    <ligand>
        <name>Mg(2+)</name>
        <dbReference type="ChEBI" id="CHEBI:18420"/>
    </ligand>
</feature>
<dbReference type="NCBIfam" id="TIGR00055">
    <property type="entry name" value="uppS"/>
    <property type="match status" value="1"/>
</dbReference>
<dbReference type="InterPro" id="IPR001441">
    <property type="entry name" value="UPP_synth-like"/>
</dbReference>
<reference evidence="4" key="1">
    <citation type="journal article" date="2014" name="Int. J. Syst. Evol. Microbiol.">
        <title>Complete genome sequence of Corynebacterium casei LMG S-19264T (=DSM 44701T), isolated from a smear-ripened cheese.</title>
        <authorList>
            <consortium name="US DOE Joint Genome Institute (JGI-PGF)"/>
            <person name="Walter F."/>
            <person name="Albersmeier A."/>
            <person name="Kalinowski J."/>
            <person name="Ruckert C."/>
        </authorList>
    </citation>
    <scope>NUCLEOTIDE SEQUENCE</scope>
    <source>
        <strain evidence="4">CGMCC 1.15388</strain>
    </source>
</reference>
<reference evidence="4" key="2">
    <citation type="submission" date="2020-09" db="EMBL/GenBank/DDBJ databases">
        <authorList>
            <person name="Sun Q."/>
            <person name="Zhou Y."/>
        </authorList>
    </citation>
    <scope>NUCLEOTIDE SEQUENCE</scope>
    <source>
        <strain evidence="4">CGMCC 1.15388</strain>
    </source>
</reference>
<evidence type="ECO:0000313" key="5">
    <source>
        <dbReference type="Proteomes" id="UP000633136"/>
    </source>
</evidence>
<dbReference type="GO" id="GO:0000287">
    <property type="term" value="F:magnesium ion binding"/>
    <property type="evidence" value="ECO:0007669"/>
    <property type="project" value="UniProtKB-UniRule"/>
</dbReference>
<evidence type="ECO:0000256" key="2">
    <source>
        <dbReference type="ARBA" id="ARBA00038453"/>
    </source>
</evidence>
<dbReference type="RefSeq" id="WP_188683377.1">
    <property type="nucleotide sequence ID" value="NZ_BMIS01000003.1"/>
</dbReference>
<evidence type="ECO:0000256" key="1">
    <source>
        <dbReference type="ARBA" id="ARBA00022679"/>
    </source>
</evidence>
<dbReference type="PROSITE" id="PS01066">
    <property type="entry name" value="UPP_SYNTHASE"/>
    <property type="match status" value="1"/>
</dbReference>
<dbReference type="InterPro" id="IPR018520">
    <property type="entry name" value="UPP_synth-like_CS"/>
</dbReference>
<dbReference type="PANTHER" id="PTHR10291:SF43">
    <property type="entry name" value="DEHYDRODOLICHYL DIPHOSPHATE SYNTHASE COMPLEX SUBUNIT DHDDS"/>
    <property type="match status" value="1"/>
</dbReference>
<feature type="binding site" evidence="3">
    <location>
        <begin position="34"/>
        <end position="37"/>
    </location>
    <ligand>
        <name>substrate</name>
    </ligand>
</feature>
<feature type="binding site" evidence="3">
    <location>
        <begin position="227"/>
        <end position="229"/>
    </location>
    <ligand>
        <name>substrate</name>
    </ligand>
</feature>
<feature type="binding site" evidence="3">
    <location>
        <position position="38"/>
    </location>
    <ligand>
        <name>substrate</name>
    </ligand>
</feature>
<comment type="subunit">
    <text evidence="3">Homodimer.</text>
</comment>
<keyword evidence="3" id="KW-0460">Magnesium</keyword>
<dbReference type="GO" id="GO:0033850">
    <property type="term" value="F:Z-farnesyl diphosphate synthase activity"/>
    <property type="evidence" value="ECO:0007669"/>
    <property type="project" value="TreeGrafter"/>
</dbReference>
<comment type="function">
    <text evidence="3">Catalyzes the condensation of isopentenyl diphosphate (IPP) with allylic pyrophosphates generating different type of terpenoids.</text>
</comment>
<proteinExistence type="inferred from homology"/>
<name>A0A917APQ1_9MICC</name>
<dbReference type="Pfam" id="PF01255">
    <property type="entry name" value="Prenyltransf"/>
    <property type="match status" value="1"/>
</dbReference>
<organism evidence="4 5">
    <name type="scientific">Nesterenkonia cremea</name>
    <dbReference type="NCBI Taxonomy" id="1882340"/>
    <lineage>
        <taxon>Bacteria</taxon>
        <taxon>Bacillati</taxon>
        <taxon>Actinomycetota</taxon>
        <taxon>Actinomycetes</taxon>
        <taxon>Micrococcales</taxon>
        <taxon>Micrococcaceae</taxon>
        <taxon>Nesterenkonia</taxon>
    </lineage>
</organism>
<evidence type="ECO:0000256" key="3">
    <source>
        <dbReference type="HAMAP-Rule" id="MF_01139"/>
    </source>
</evidence>
<feature type="binding site" evidence="3">
    <location>
        <position position="221"/>
    </location>
    <ligand>
        <name>substrate</name>
    </ligand>
</feature>
<dbReference type="Proteomes" id="UP000633136">
    <property type="component" value="Unassembled WGS sequence"/>
</dbReference>
<feature type="binding site" evidence="3">
    <location>
        <position position="84"/>
    </location>
    <ligand>
        <name>substrate</name>
    </ligand>
</feature>
<dbReference type="CDD" id="cd00475">
    <property type="entry name" value="Cis_IPPS"/>
    <property type="match status" value="1"/>
</dbReference>
<keyword evidence="5" id="KW-1185">Reference proteome</keyword>
<feature type="binding site" evidence="3">
    <location>
        <position position="50"/>
    </location>
    <ligand>
        <name>substrate</name>
    </ligand>
</feature>
<feature type="active site" description="Proton acceptor" evidence="3">
    <location>
        <position position="81"/>
    </location>
</feature>
<dbReference type="GO" id="GO:0016094">
    <property type="term" value="P:polyprenol biosynthetic process"/>
    <property type="evidence" value="ECO:0007669"/>
    <property type="project" value="TreeGrafter"/>
</dbReference>
<dbReference type="Gene3D" id="3.40.1180.10">
    <property type="entry name" value="Decaprenyl diphosphate synthase-like"/>
    <property type="match status" value="1"/>
</dbReference>
<comment type="cofactor">
    <cofactor evidence="3">
        <name>Mg(2+)</name>
        <dbReference type="ChEBI" id="CHEBI:18420"/>
    </cofactor>
    <text evidence="3">Binds 2 magnesium ions per subunit.</text>
</comment>
<dbReference type="GO" id="GO:0005886">
    <property type="term" value="C:plasma membrane"/>
    <property type="evidence" value="ECO:0007669"/>
    <property type="project" value="TreeGrafter"/>
</dbReference>
<dbReference type="GO" id="GO:0045547">
    <property type="term" value="F:ditrans,polycis-polyprenyl diphosphate synthase [(2E,6E)-farnesyl diphosphate specific] activity"/>
    <property type="evidence" value="ECO:0007669"/>
    <property type="project" value="TreeGrafter"/>
</dbReference>
<comment type="caution">
    <text evidence="4">The sequence shown here is derived from an EMBL/GenBank/DDBJ whole genome shotgun (WGS) entry which is preliminary data.</text>
</comment>
<evidence type="ECO:0000313" key="4">
    <source>
        <dbReference type="EMBL" id="GGE65168.1"/>
    </source>
</evidence>
<feature type="binding site" evidence="3">
    <location>
        <begin position="78"/>
        <end position="80"/>
    </location>
    <ligand>
        <name>substrate</name>
    </ligand>
</feature>
<comment type="similarity">
    <text evidence="2">Belongs to the UPP synthase family. Z-FPP synthase subfamily.</text>
</comment>
<keyword evidence="1 3" id="KW-0808">Transferase</keyword>
<dbReference type="AlphaFoldDB" id="A0A917APQ1"/>
<dbReference type="EMBL" id="BMIS01000003">
    <property type="protein sequence ID" value="GGE65168.1"/>
    <property type="molecule type" value="Genomic_DNA"/>
</dbReference>
<comment type="caution">
    <text evidence="3">Lacks conserved residue(s) required for the propagation of feature annotation.</text>
</comment>
<feature type="binding site" evidence="3">
    <location>
        <position position="33"/>
    </location>
    <ligand>
        <name>Mg(2+)</name>
        <dbReference type="ChEBI" id="CHEBI:18420"/>
    </ligand>
</feature>
<dbReference type="HAMAP" id="MF_01139">
    <property type="entry name" value="ISPT"/>
    <property type="match status" value="1"/>
</dbReference>
<dbReference type="PANTHER" id="PTHR10291">
    <property type="entry name" value="DEHYDRODOLICHYL DIPHOSPHATE SYNTHASE FAMILY MEMBER"/>
    <property type="match status" value="1"/>
</dbReference>
<protein>
    <recommendedName>
        <fullName evidence="3">Isoprenyl transferase</fullName>
        <ecNumber evidence="3">2.5.1.-</ecNumber>
    </recommendedName>
</protein>
<sequence>MGLRNLAYTVYERRVSRALPKERLPQHIGVVVDGNRRWAKLAGTPAADGHLAGAHKIVEFIDWCAELRIPTVTLYMLSTDNMNRSEAELEQLMEIIGDTLDRLAESRPGGRRVKVHPVGQPELLPEPLVAKLWDVTTATGSIPQVKASARGRGQSEETAVHVNVAIGYGGRQEIMDAVKSLLRDAESEGKSFTEVAEELTPGEISGRLYTRGQPDPDLIIRTSGEQRLSGFLMWQSAYSEFYFAEALWPDFRRTDFLRALRDYAQRQRRYGS</sequence>
<gene>
    <name evidence="4" type="ORF">GCM10011401_10440</name>
</gene>
<accession>A0A917APQ1</accession>
<feature type="active site" evidence="3">
    <location>
        <position position="33"/>
    </location>
</feature>
<dbReference type="InterPro" id="IPR036424">
    <property type="entry name" value="UPP_synth-like_sf"/>
</dbReference>
<keyword evidence="3" id="KW-0479">Metal-binding</keyword>
<dbReference type="EC" id="2.5.1.-" evidence="3"/>
<dbReference type="SUPFAM" id="SSF64005">
    <property type="entry name" value="Undecaprenyl diphosphate synthase"/>
    <property type="match status" value="1"/>
</dbReference>